<protein>
    <recommendedName>
        <fullName evidence="6">Aldehyde dehydrogenase</fullName>
        <ecNumber evidence="4">1.2.1.3</ecNumber>
    </recommendedName>
</protein>
<feature type="region of interest" description="Disordered" evidence="10">
    <location>
        <begin position="512"/>
        <end position="531"/>
    </location>
</feature>
<dbReference type="InterPro" id="IPR029510">
    <property type="entry name" value="Ald_DH_CS_GLU"/>
</dbReference>
<gene>
    <name evidence="12" type="ORF">FTJAE_2983</name>
</gene>
<dbReference type="OrthoDB" id="310895at2759"/>
<evidence type="ECO:0000256" key="1">
    <source>
        <dbReference type="ARBA" id="ARBA00009986"/>
    </source>
</evidence>
<accession>A0A8H5S3G6</accession>
<comment type="pathway">
    <text evidence="5">Alcohol metabolism; ethanol degradation; acetate from ethanol: step 2/2.</text>
</comment>
<dbReference type="SUPFAM" id="SSF53720">
    <property type="entry name" value="ALDH-like"/>
    <property type="match status" value="1"/>
</dbReference>
<keyword evidence="2 9" id="KW-0560">Oxidoreductase</keyword>
<evidence type="ECO:0000256" key="6">
    <source>
        <dbReference type="ARBA" id="ARBA00044146"/>
    </source>
</evidence>
<reference evidence="12 13" key="1">
    <citation type="submission" date="2020-05" db="EMBL/GenBank/DDBJ databases">
        <title>Identification and distribution of gene clusters putatively required for synthesis of sphingolipid metabolism inhibitors in phylogenetically diverse species of the filamentous fungus Fusarium.</title>
        <authorList>
            <person name="Kim H.-S."/>
            <person name="Busman M."/>
            <person name="Brown D.W."/>
            <person name="Divon H."/>
            <person name="Uhlig S."/>
            <person name="Proctor R.H."/>
        </authorList>
    </citation>
    <scope>NUCLEOTIDE SEQUENCE [LARGE SCALE GENOMIC DNA]</scope>
    <source>
        <strain evidence="12 13">NRRL 66243</strain>
    </source>
</reference>
<dbReference type="PROSITE" id="PS00687">
    <property type="entry name" value="ALDEHYDE_DEHYDR_GLU"/>
    <property type="match status" value="1"/>
</dbReference>
<dbReference type="Gene3D" id="3.40.605.10">
    <property type="entry name" value="Aldehyde Dehydrogenase, Chain A, domain 1"/>
    <property type="match status" value="1"/>
</dbReference>
<organism evidence="12 13">
    <name type="scientific">Fusarium tjaetaba</name>
    <dbReference type="NCBI Taxonomy" id="1567544"/>
    <lineage>
        <taxon>Eukaryota</taxon>
        <taxon>Fungi</taxon>
        <taxon>Dikarya</taxon>
        <taxon>Ascomycota</taxon>
        <taxon>Pezizomycotina</taxon>
        <taxon>Sordariomycetes</taxon>
        <taxon>Hypocreomycetidae</taxon>
        <taxon>Hypocreales</taxon>
        <taxon>Nectriaceae</taxon>
        <taxon>Fusarium</taxon>
        <taxon>Fusarium fujikuroi species complex</taxon>
    </lineage>
</organism>
<keyword evidence="13" id="KW-1185">Reference proteome</keyword>
<dbReference type="GO" id="GO:0005739">
    <property type="term" value="C:mitochondrion"/>
    <property type="evidence" value="ECO:0007669"/>
    <property type="project" value="UniProtKB-ARBA"/>
</dbReference>
<evidence type="ECO:0000256" key="9">
    <source>
        <dbReference type="RuleBase" id="RU003345"/>
    </source>
</evidence>
<evidence type="ECO:0000256" key="5">
    <source>
        <dbReference type="ARBA" id="ARBA00037885"/>
    </source>
</evidence>
<evidence type="ECO:0000256" key="8">
    <source>
        <dbReference type="PROSITE-ProRule" id="PRU10007"/>
    </source>
</evidence>
<dbReference type="EC" id="1.2.1.3" evidence="4"/>
<dbReference type="EMBL" id="JAAQRI010000060">
    <property type="protein sequence ID" value="KAF5643913.1"/>
    <property type="molecule type" value="Genomic_DNA"/>
</dbReference>
<dbReference type="InterPro" id="IPR016163">
    <property type="entry name" value="Ald_DH_C"/>
</dbReference>
<dbReference type="GO" id="GO:0004029">
    <property type="term" value="F:aldehyde dehydrogenase (NAD+) activity"/>
    <property type="evidence" value="ECO:0007669"/>
    <property type="project" value="UniProtKB-EC"/>
</dbReference>
<dbReference type="PROSITE" id="PS00070">
    <property type="entry name" value="ALDEHYDE_DEHYDR_CYS"/>
    <property type="match status" value="1"/>
</dbReference>
<evidence type="ECO:0000259" key="11">
    <source>
        <dbReference type="Pfam" id="PF00171"/>
    </source>
</evidence>
<evidence type="ECO:0000256" key="2">
    <source>
        <dbReference type="ARBA" id="ARBA00023002"/>
    </source>
</evidence>
<evidence type="ECO:0000256" key="3">
    <source>
        <dbReference type="ARBA" id="ARBA00023027"/>
    </source>
</evidence>
<evidence type="ECO:0000256" key="4">
    <source>
        <dbReference type="ARBA" id="ARBA00024226"/>
    </source>
</evidence>
<name>A0A8H5S3G6_9HYPO</name>
<dbReference type="InterPro" id="IPR016160">
    <property type="entry name" value="Ald_DH_CS_CYS"/>
</dbReference>
<dbReference type="Pfam" id="PF00171">
    <property type="entry name" value="Aldedh"/>
    <property type="match status" value="1"/>
</dbReference>
<dbReference type="Proteomes" id="UP000530670">
    <property type="component" value="Unassembled WGS sequence"/>
</dbReference>
<dbReference type="InterPro" id="IPR015590">
    <property type="entry name" value="Aldehyde_DH_dom"/>
</dbReference>
<dbReference type="FunFam" id="3.40.605.10:FF:000026">
    <property type="entry name" value="Aldehyde dehydrogenase, putative"/>
    <property type="match status" value="1"/>
</dbReference>
<dbReference type="PANTHER" id="PTHR11699">
    <property type="entry name" value="ALDEHYDE DEHYDROGENASE-RELATED"/>
    <property type="match status" value="1"/>
</dbReference>
<dbReference type="FunFam" id="3.40.309.10:FF:000001">
    <property type="entry name" value="Mitochondrial aldehyde dehydrogenase 2"/>
    <property type="match status" value="1"/>
</dbReference>
<dbReference type="GeneID" id="59301501"/>
<proteinExistence type="inferred from homology"/>
<evidence type="ECO:0000313" key="12">
    <source>
        <dbReference type="EMBL" id="KAF5643913.1"/>
    </source>
</evidence>
<dbReference type="AlphaFoldDB" id="A0A8H5S3G6"/>
<feature type="active site" evidence="8">
    <location>
        <position position="265"/>
    </location>
</feature>
<evidence type="ECO:0000256" key="7">
    <source>
        <dbReference type="ARBA" id="ARBA00049194"/>
    </source>
</evidence>
<dbReference type="FunFam" id="3.40.605.10:FF:000011">
    <property type="entry name" value="ALD5p Mitochondrial aldehyde dehydrogenase"/>
    <property type="match status" value="1"/>
</dbReference>
<keyword evidence="3" id="KW-0520">NAD</keyword>
<evidence type="ECO:0000313" key="13">
    <source>
        <dbReference type="Proteomes" id="UP000530670"/>
    </source>
</evidence>
<dbReference type="GO" id="GO:0019413">
    <property type="term" value="P:acetate biosynthetic process"/>
    <property type="evidence" value="ECO:0007669"/>
    <property type="project" value="UniProtKB-ARBA"/>
</dbReference>
<comment type="similarity">
    <text evidence="1 9">Belongs to the aldehyde dehydrogenase family.</text>
</comment>
<dbReference type="InterPro" id="IPR016161">
    <property type="entry name" value="Ald_DH/histidinol_DH"/>
</dbReference>
<sequence>MAPLTVELSTPVTGNYQQPIGLFIDGKWTEGVDKQKFEVINPSTEEVITSVCEGTEKDIDLAVTAARKAFDGEWKNTSPQARGNYLLKLADLAEKNLDLLAAVESLDNGKSITNARGDVGAVVGCLRYYGGWADKIEGKTIDIAPDMFHYTRSEPIGVCGQIIPWNFPLLMLAWKIGPALATGNTIVMKTAEQTPLSALVFTQFIEQAGFPAGVFNLVSGFGKTAGAALSAHMDVDKIAFTGSTVIGRQIMKSAASSNLKKVTLELGGKSPNIVFDDADIEEAINWVNFGIYYNHGQCCCAGTRIFVQEGIYDKFLAAFKKRAEENKVGDPFNEETFQGPQVSQLQYDRIMGYIKAGKDEGATVETGGERLGNKGYFIKPTIFSNVRPDMKIMQEEIFGPVCAISKFKDEKEVIDLAHDTAYGLAAAVHTKNLNTALRVSNALKAGTVWVNCYNMLHHQLPFGGYKESGIGRELGEAALANYTQNKSVAIKLPPDAFNSSVDPSAPCLTSIPSVSGSHHTPHELHGPDPNLNSQSDSLCPRIALDESQLLCSLLFMLSAMSHQTAKHIPSVCHITDFKWLFHPRQGDDDGALVDAAVFNKIFIDIEKFRDAIVTDDSAYFETLPPKLDSLRRHGRGALVLNNWKDGQCSFVEHKRTKFNDRNIMFLPYKAVTAALITVKQNPPLAPKPPGRRLSAPLVSTSSSNKPSTGILGMAVKALIAEETQHFFFYHSAEFIPQVLEDGDSEAGEDHQPAQTMVPVNRGIDLASEDVGFLLETSSNTKTNSYQRNQETSFADNSKTWPRIDKLETMECYDIRATGASSNMWSGISRLRQPSARSTKPVPMSLNPERQILKGNASTNYSQGNSANPISLVRTWTTGAPGPKAGRSPRP</sequence>
<comment type="catalytic activity">
    <reaction evidence="7">
        <text>an aldehyde + NAD(+) + H2O = a carboxylate + NADH + 2 H(+)</text>
        <dbReference type="Rhea" id="RHEA:16185"/>
        <dbReference type="ChEBI" id="CHEBI:15377"/>
        <dbReference type="ChEBI" id="CHEBI:15378"/>
        <dbReference type="ChEBI" id="CHEBI:17478"/>
        <dbReference type="ChEBI" id="CHEBI:29067"/>
        <dbReference type="ChEBI" id="CHEBI:57540"/>
        <dbReference type="ChEBI" id="CHEBI:57945"/>
        <dbReference type="EC" id="1.2.1.3"/>
    </reaction>
</comment>
<evidence type="ECO:0000256" key="10">
    <source>
        <dbReference type="SAM" id="MobiDB-lite"/>
    </source>
</evidence>
<dbReference type="InterPro" id="IPR016162">
    <property type="entry name" value="Ald_DH_N"/>
</dbReference>
<dbReference type="RefSeq" id="XP_037209896.1">
    <property type="nucleotide sequence ID" value="XM_037349231.1"/>
</dbReference>
<dbReference type="CDD" id="cd07091">
    <property type="entry name" value="ALDH_F1-2_Ald2-like"/>
    <property type="match status" value="1"/>
</dbReference>
<comment type="caution">
    <text evidence="12">The sequence shown here is derived from an EMBL/GenBank/DDBJ whole genome shotgun (WGS) entry which is preliminary data.</text>
</comment>
<feature type="region of interest" description="Disordered" evidence="10">
    <location>
        <begin position="682"/>
        <end position="701"/>
    </location>
</feature>
<feature type="domain" description="Aldehyde dehydrogenase" evidence="11">
    <location>
        <begin position="28"/>
        <end position="488"/>
    </location>
</feature>
<dbReference type="Gene3D" id="3.40.309.10">
    <property type="entry name" value="Aldehyde Dehydrogenase, Chain A, domain 2"/>
    <property type="match status" value="1"/>
</dbReference>